<organism evidence="6 7">
    <name type="scientific">Pseudolycoriella hygida</name>
    <dbReference type="NCBI Taxonomy" id="35572"/>
    <lineage>
        <taxon>Eukaryota</taxon>
        <taxon>Metazoa</taxon>
        <taxon>Ecdysozoa</taxon>
        <taxon>Arthropoda</taxon>
        <taxon>Hexapoda</taxon>
        <taxon>Insecta</taxon>
        <taxon>Pterygota</taxon>
        <taxon>Neoptera</taxon>
        <taxon>Endopterygota</taxon>
        <taxon>Diptera</taxon>
        <taxon>Nematocera</taxon>
        <taxon>Sciaroidea</taxon>
        <taxon>Sciaridae</taxon>
        <taxon>Pseudolycoriella</taxon>
    </lineage>
</organism>
<accession>A0A9Q0N876</accession>
<evidence type="ECO:0000256" key="5">
    <source>
        <dbReference type="ARBA" id="ARBA00023228"/>
    </source>
</evidence>
<dbReference type="GO" id="GO:0099078">
    <property type="term" value="C:BORC complex"/>
    <property type="evidence" value="ECO:0007669"/>
    <property type="project" value="TreeGrafter"/>
</dbReference>
<proteinExistence type="inferred from homology"/>
<dbReference type="Pfam" id="PF16088">
    <property type="entry name" value="BORCS7"/>
    <property type="match status" value="1"/>
</dbReference>
<evidence type="ECO:0000256" key="4">
    <source>
        <dbReference type="ARBA" id="ARBA00023136"/>
    </source>
</evidence>
<dbReference type="AlphaFoldDB" id="A0A9Q0N876"/>
<comment type="caution">
    <text evidence="6">The sequence shown here is derived from an EMBL/GenBank/DDBJ whole genome shotgun (WGS) entry which is preliminary data.</text>
</comment>
<evidence type="ECO:0000256" key="2">
    <source>
        <dbReference type="ARBA" id="ARBA00005433"/>
    </source>
</evidence>
<evidence type="ECO:0000256" key="1">
    <source>
        <dbReference type="ARBA" id="ARBA00004656"/>
    </source>
</evidence>
<dbReference type="OrthoDB" id="5567844at2759"/>
<comment type="similarity">
    <text evidence="2">Belongs to the BORCS7 family.</text>
</comment>
<dbReference type="GO" id="GO:0005765">
    <property type="term" value="C:lysosomal membrane"/>
    <property type="evidence" value="ECO:0007669"/>
    <property type="project" value="UniProtKB-SubCell"/>
</dbReference>
<dbReference type="EMBL" id="WJQU01000001">
    <property type="protein sequence ID" value="KAJ6645510.1"/>
    <property type="molecule type" value="Genomic_DNA"/>
</dbReference>
<dbReference type="PANTHER" id="PTHR31397:SF1">
    <property type="entry name" value="BLOC-1-RELATED COMPLEX SUBUNIT 7"/>
    <property type="match status" value="1"/>
</dbReference>
<evidence type="ECO:0000256" key="3">
    <source>
        <dbReference type="ARBA" id="ARBA00022295"/>
    </source>
</evidence>
<keyword evidence="4" id="KW-0472">Membrane</keyword>
<dbReference type="InterPro" id="IPR032143">
    <property type="entry name" value="BORCS7"/>
</dbReference>
<dbReference type="PANTHER" id="PTHR31397">
    <property type="entry name" value="BLOC-1-RELATED COMPLEX SUBUNIT 7 BORSC7"/>
    <property type="match status" value="1"/>
</dbReference>
<reference evidence="6" key="1">
    <citation type="submission" date="2022-07" db="EMBL/GenBank/DDBJ databases">
        <authorList>
            <person name="Trinca V."/>
            <person name="Uliana J.V.C."/>
            <person name="Torres T.T."/>
            <person name="Ward R.J."/>
            <person name="Monesi N."/>
        </authorList>
    </citation>
    <scope>NUCLEOTIDE SEQUENCE</scope>
    <source>
        <strain evidence="6">HSMRA1968</strain>
        <tissue evidence="6">Whole embryos</tissue>
    </source>
</reference>
<protein>
    <recommendedName>
        <fullName evidence="3">BLOC-1-related complex subunit 7</fullName>
    </recommendedName>
</protein>
<sequence length="105" mass="11857">MASASSSSARLLFSDSKRRLAERVNVNVNNAASVARQIVRGSKSNEILMQAAKGFAQQESTMENTLQNLKKMELIRQQMGYQFDAIDENAKKLEYVKEQVKAMER</sequence>
<keyword evidence="5" id="KW-0458">Lysosome</keyword>
<name>A0A9Q0N876_9DIPT</name>
<dbReference type="Proteomes" id="UP001151699">
    <property type="component" value="Chromosome A"/>
</dbReference>
<gene>
    <name evidence="6" type="primary">Borcs7</name>
    <name evidence="6" type="ORF">Bhyg_00716</name>
</gene>
<evidence type="ECO:0000313" key="6">
    <source>
        <dbReference type="EMBL" id="KAJ6645510.1"/>
    </source>
</evidence>
<evidence type="ECO:0000313" key="7">
    <source>
        <dbReference type="Proteomes" id="UP001151699"/>
    </source>
</evidence>
<comment type="subcellular location">
    <subcellularLocation>
        <location evidence="1">Lysosome membrane</location>
    </subcellularLocation>
</comment>
<keyword evidence="7" id="KW-1185">Reference proteome</keyword>